<evidence type="ECO:0000313" key="1">
    <source>
        <dbReference type="EMBL" id="KAI4365938.1"/>
    </source>
</evidence>
<organism evidence="1 2">
    <name type="scientific">Melastoma candidum</name>
    <dbReference type="NCBI Taxonomy" id="119954"/>
    <lineage>
        <taxon>Eukaryota</taxon>
        <taxon>Viridiplantae</taxon>
        <taxon>Streptophyta</taxon>
        <taxon>Embryophyta</taxon>
        <taxon>Tracheophyta</taxon>
        <taxon>Spermatophyta</taxon>
        <taxon>Magnoliopsida</taxon>
        <taxon>eudicotyledons</taxon>
        <taxon>Gunneridae</taxon>
        <taxon>Pentapetalae</taxon>
        <taxon>rosids</taxon>
        <taxon>malvids</taxon>
        <taxon>Myrtales</taxon>
        <taxon>Melastomataceae</taxon>
        <taxon>Melastomatoideae</taxon>
        <taxon>Melastomateae</taxon>
        <taxon>Melastoma</taxon>
    </lineage>
</organism>
<gene>
    <name evidence="1" type="ORF">MLD38_021874</name>
</gene>
<name>A0ACB9QGT6_9MYRT</name>
<accession>A0ACB9QGT6</accession>
<keyword evidence="2" id="KW-1185">Reference proteome</keyword>
<comment type="caution">
    <text evidence="1">The sequence shown here is derived from an EMBL/GenBank/DDBJ whole genome shotgun (WGS) entry which is preliminary data.</text>
</comment>
<evidence type="ECO:0000313" key="2">
    <source>
        <dbReference type="Proteomes" id="UP001057402"/>
    </source>
</evidence>
<protein>
    <submittedName>
        <fullName evidence="1">Uncharacterized protein</fullName>
    </submittedName>
</protein>
<proteinExistence type="predicted"/>
<dbReference type="EMBL" id="CM042885">
    <property type="protein sequence ID" value="KAI4365938.1"/>
    <property type="molecule type" value="Genomic_DNA"/>
</dbReference>
<dbReference type="Proteomes" id="UP001057402">
    <property type="component" value="Chromosome 6"/>
</dbReference>
<reference evidence="2" key="1">
    <citation type="journal article" date="2023" name="Front. Plant Sci.">
        <title>Chromosomal-level genome assembly of Melastoma candidum provides insights into trichome evolution.</title>
        <authorList>
            <person name="Zhong Y."/>
            <person name="Wu W."/>
            <person name="Sun C."/>
            <person name="Zou P."/>
            <person name="Liu Y."/>
            <person name="Dai S."/>
            <person name="Zhou R."/>
        </authorList>
    </citation>
    <scope>NUCLEOTIDE SEQUENCE [LARGE SCALE GENOMIC DNA]</scope>
</reference>
<sequence>MFTTGVQIIPELSTMDAKNSVVNLAEARGLSLLGVVEAPGPIESNISVAEVKLDCGTNGTAGGSLTEGEEAVENGTVLPDVEGLELAREEGIGVDEVGGNGGEEGEIVIGVEAAEIVGGGREGAEDLEAAMEVIVDDEAVSHADAVGLHRVALAVEVCLQWMARRSSSPSASVHDDDGSDVPLLSSSAIPLLTLFSC</sequence>